<feature type="transmembrane region" description="Helical" evidence="7">
    <location>
        <begin position="94"/>
        <end position="123"/>
    </location>
</feature>
<dbReference type="InterPro" id="IPR004680">
    <property type="entry name" value="Cit_transptr-like_dom"/>
</dbReference>
<dbReference type="Pfam" id="PF02080">
    <property type="entry name" value="TrkA_C"/>
    <property type="match status" value="1"/>
</dbReference>
<dbReference type="Gene3D" id="3.30.70.1450">
    <property type="entry name" value="Regulator of K+ conductance, C-terminal domain"/>
    <property type="match status" value="2"/>
</dbReference>
<dbReference type="Proteomes" id="UP000030652">
    <property type="component" value="Unassembled WGS sequence"/>
</dbReference>
<dbReference type="InterPro" id="IPR051679">
    <property type="entry name" value="DASS-Related_Transporters"/>
</dbReference>
<dbReference type="Pfam" id="PF03600">
    <property type="entry name" value="CitMHS"/>
    <property type="match status" value="1"/>
</dbReference>
<keyword evidence="3 7" id="KW-0812">Transmembrane</keyword>
<dbReference type="InterPro" id="IPR036721">
    <property type="entry name" value="RCK_C_sf"/>
</dbReference>
<feature type="transmembrane region" description="Helical" evidence="7">
    <location>
        <begin position="49"/>
        <end position="70"/>
    </location>
</feature>
<feature type="transmembrane region" description="Helical" evidence="7">
    <location>
        <begin position="537"/>
        <end position="563"/>
    </location>
</feature>
<dbReference type="EMBL" id="JRYO01000225">
    <property type="protein sequence ID" value="KHE91012.1"/>
    <property type="molecule type" value="Genomic_DNA"/>
</dbReference>
<sequence length="596" mass="65208">MSLDIILVFAILLAIIILFVTEIIRVDVVALLVLILLPMFGLIEKEQVFSGFASNAAISIIAVMILGYGVEQSGVMNRLIKFIFHVAGKSDRRLFGVISLMIGAVSAFMQNIGVIALFLPALIKITKRKGISPSSFFMPMGFAVILGGTISMIGSSPLILLNDLMEHGGLQKFTLFSVAPIGLVLLFAGTAFFLLLGKYVLPSRPLEDPVVKRQQELISSWDLPKTLFELTILDNSPLIGKTRETIKLKEQYGLYLIALGEKDQILYAPWRQASFSAGQKLGIFGSKENVERLASDYHLQISKYVTTFDVLEKDAIAGFAEVIVRPHSSIIGKTLREVSLRKTFGIEPLVLLSSGIEARSRFSDTALKSGDIIIVYGHWKYIKNLSIDKNFIVVTPIGSAETSSSKEITASICFLSSIVMAISGVYLPIALFTGALGMILFGVVRIDDAYKAIDWQVVFLLAGLIPLGLAMKQTGTAELIAYNMMHFLEGKHIIVILLAIASLTTLFTLFLSNVAATILLVPLVIDIGKIIDVDPRYLALLVAISASNSFLLPTHQVNALLIVPGKYRNLDYLKAGGIMTIIFLCITVSIIYFCYL</sequence>
<evidence type="ECO:0000256" key="3">
    <source>
        <dbReference type="ARBA" id="ARBA00022692"/>
    </source>
</evidence>
<dbReference type="InterPro" id="IPR006037">
    <property type="entry name" value="RCK_C"/>
</dbReference>
<feature type="transmembrane region" description="Helical" evidence="7">
    <location>
        <begin position="453"/>
        <end position="471"/>
    </location>
</feature>
<dbReference type="AlphaFoldDB" id="A0A0B0ECQ3"/>
<evidence type="ECO:0000256" key="5">
    <source>
        <dbReference type="ARBA" id="ARBA00022989"/>
    </source>
</evidence>
<evidence type="ECO:0000313" key="9">
    <source>
        <dbReference type="EMBL" id="KHE91012.1"/>
    </source>
</evidence>
<gene>
    <name evidence="9" type="ORF">SCABRO_03314</name>
</gene>
<evidence type="ECO:0000256" key="7">
    <source>
        <dbReference type="SAM" id="Phobius"/>
    </source>
</evidence>
<dbReference type="GO" id="GO:0008324">
    <property type="term" value="F:monoatomic cation transmembrane transporter activity"/>
    <property type="evidence" value="ECO:0007669"/>
    <property type="project" value="InterPro"/>
</dbReference>
<comment type="caution">
    <text evidence="9">The sequence shown here is derived from an EMBL/GenBank/DDBJ whole genome shotgun (WGS) entry which is preliminary data.</text>
</comment>
<dbReference type="GO" id="GO:0006813">
    <property type="term" value="P:potassium ion transport"/>
    <property type="evidence" value="ECO:0007669"/>
    <property type="project" value="InterPro"/>
</dbReference>
<dbReference type="PANTHER" id="PTHR43652:SF2">
    <property type="entry name" value="BASIC AMINO ACID ANTIPORTER YFCC-RELATED"/>
    <property type="match status" value="1"/>
</dbReference>
<name>A0A0B0ECQ3_9BACT</name>
<keyword evidence="5 7" id="KW-1133">Transmembrane helix</keyword>
<dbReference type="eggNOG" id="COG0471">
    <property type="taxonomic scope" value="Bacteria"/>
</dbReference>
<protein>
    <recommendedName>
        <fullName evidence="8">RCK C-terminal domain-containing protein</fullName>
    </recommendedName>
</protein>
<evidence type="ECO:0000256" key="4">
    <source>
        <dbReference type="ARBA" id="ARBA00022737"/>
    </source>
</evidence>
<evidence type="ECO:0000256" key="2">
    <source>
        <dbReference type="ARBA" id="ARBA00022448"/>
    </source>
</evidence>
<evidence type="ECO:0000259" key="8">
    <source>
        <dbReference type="PROSITE" id="PS51202"/>
    </source>
</evidence>
<dbReference type="PROSITE" id="PS51202">
    <property type="entry name" value="RCK_C"/>
    <property type="match status" value="2"/>
</dbReference>
<dbReference type="SUPFAM" id="SSF116726">
    <property type="entry name" value="TrkA C-terminal domain-like"/>
    <property type="match status" value="2"/>
</dbReference>
<feature type="transmembrane region" description="Helical" evidence="7">
    <location>
        <begin position="135"/>
        <end position="161"/>
    </location>
</feature>
<dbReference type="GO" id="GO:0005886">
    <property type="term" value="C:plasma membrane"/>
    <property type="evidence" value="ECO:0007669"/>
    <property type="project" value="TreeGrafter"/>
</dbReference>
<evidence type="ECO:0000256" key="6">
    <source>
        <dbReference type="ARBA" id="ARBA00023136"/>
    </source>
</evidence>
<feature type="transmembrane region" description="Helical" evidence="7">
    <location>
        <begin position="6"/>
        <end position="37"/>
    </location>
</feature>
<feature type="transmembrane region" description="Helical" evidence="7">
    <location>
        <begin position="575"/>
        <end position="595"/>
    </location>
</feature>
<keyword evidence="2" id="KW-0813">Transport</keyword>
<keyword evidence="6 7" id="KW-0472">Membrane</keyword>
<dbReference type="PANTHER" id="PTHR43652">
    <property type="entry name" value="BASIC AMINO ACID ANTIPORTER YFCC-RELATED"/>
    <property type="match status" value="1"/>
</dbReference>
<feature type="domain" description="RCK C-terminal" evidence="8">
    <location>
        <begin position="306"/>
        <end position="391"/>
    </location>
</feature>
<proteinExistence type="predicted"/>
<reference evidence="9 10" key="1">
    <citation type="submission" date="2014-10" db="EMBL/GenBank/DDBJ databases">
        <title>Draft genome of anammox bacterium scalindua brodae, obtained using differential coverage binning of sequence data from two enrichment reactors.</title>
        <authorList>
            <person name="Speth D.R."/>
            <person name="Russ L."/>
            <person name="Kartal B."/>
            <person name="Op den Camp H.J."/>
            <person name="Dutilh B.E."/>
            <person name="Jetten M.S."/>
        </authorList>
    </citation>
    <scope>NUCLEOTIDE SEQUENCE [LARGE SCALE GENOMIC DNA]</scope>
    <source>
        <strain evidence="9">RU1</strain>
    </source>
</reference>
<keyword evidence="4" id="KW-0677">Repeat</keyword>
<evidence type="ECO:0000313" key="10">
    <source>
        <dbReference type="Proteomes" id="UP000030652"/>
    </source>
</evidence>
<feature type="transmembrane region" description="Helical" evidence="7">
    <location>
        <begin position="412"/>
        <end position="441"/>
    </location>
</feature>
<organism evidence="9 10">
    <name type="scientific">Candidatus Scalindua brodae</name>
    <dbReference type="NCBI Taxonomy" id="237368"/>
    <lineage>
        <taxon>Bacteria</taxon>
        <taxon>Pseudomonadati</taxon>
        <taxon>Planctomycetota</taxon>
        <taxon>Candidatus Brocadiia</taxon>
        <taxon>Candidatus Brocadiales</taxon>
        <taxon>Candidatus Scalinduaceae</taxon>
        <taxon>Candidatus Scalindua</taxon>
    </lineage>
</organism>
<comment type="subcellular location">
    <subcellularLocation>
        <location evidence="1">Membrane</location>
        <topology evidence="1">Multi-pass membrane protein</topology>
    </subcellularLocation>
</comment>
<feature type="transmembrane region" description="Helical" evidence="7">
    <location>
        <begin position="173"/>
        <end position="196"/>
    </location>
</feature>
<accession>A0A0B0ECQ3</accession>
<feature type="transmembrane region" description="Helical" evidence="7">
    <location>
        <begin position="492"/>
        <end position="525"/>
    </location>
</feature>
<feature type="domain" description="RCK C-terminal" evidence="8">
    <location>
        <begin position="215"/>
        <end position="299"/>
    </location>
</feature>
<evidence type="ECO:0000256" key="1">
    <source>
        <dbReference type="ARBA" id="ARBA00004141"/>
    </source>
</evidence>